<dbReference type="Pfam" id="PF13843">
    <property type="entry name" value="DDE_Tnp_1_7"/>
    <property type="match status" value="1"/>
</dbReference>
<name>A0A8S1BK12_ARCPL</name>
<evidence type="ECO:0000313" key="2">
    <source>
        <dbReference type="EMBL" id="CAB3259777.1"/>
    </source>
</evidence>
<feature type="domain" description="PiggyBac transposable element-derived protein" evidence="1">
    <location>
        <begin position="7"/>
        <end position="157"/>
    </location>
</feature>
<comment type="caution">
    <text evidence="2">The sequence shown here is derived from an EMBL/GenBank/DDBJ whole genome shotgun (WGS) entry which is preliminary data.</text>
</comment>
<dbReference type="PANTHER" id="PTHR47272">
    <property type="entry name" value="DDE_TNP_1_7 DOMAIN-CONTAINING PROTEIN"/>
    <property type="match status" value="1"/>
</dbReference>
<dbReference type="OrthoDB" id="123207at2759"/>
<reference evidence="2 3" key="1">
    <citation type="submission" date="2020-04" db="EMBL/GenBank/DDBJ databases">
        <authorList>
            <person name="Wallbank WR R."/>
            <person name="Pardo Diaz C."/>
            <person name="Kozak K."/>
            <person name="Martin S."/>
            <person name="Jiggins C."/>
            <person name="Moest M."/>
            <person name="Warren A I."/>
            <person name="Byers J.R.P. K."/>
            <person name="Montejo-Kovacevich G."/>
            <person name="Yen C E."/>
        </authorList>
    </citation>
    <scope>NUCLEOTIDE SEQUENCE [LARGE SCALE GENOMIC DNA]</scope>
</reference>
<organism evidence="2 3">
    <name type="scientific">Arctia plantaginis</name>
    <name type="common">Wood tiger moth</name>
    <name type="synonym">Phalaena plantaginis</name>
    <dbReference type="NCBI Taxonomy" id="874455"/>
    <lineage>
        <taxon>Eukaryota</taxon>
        <taxon>Metazoa</taxon>
        <taxon>Ecdysozoa</taxon>
        <taxon>Arthropoda</taxon>
        <taxon>Hexapoda</taxon>
        <taxon>Insecta</taxon>
        <taxon>Pterygota</taxon>
        <taxon>Neoptera</taxon>
        <taxon>Endopterygota</taxon>
        <taxon>Lepidoptera</taxon>
        <taxon>Glossata</taxon>
        <taxon>Ditrysia</taxon>
        <taxon>Noctuoidea</taxon>
        <taxon>Erebidae</taxon>
        <taxon>Arctiinae</taxon>
        <taxon>Arctia</taxon>
    </lineage>
</organism>
<dbReference type="AlphaFoldDB" id="A0A8S1BK12"/>
<proteinExistence type="predicted"/>
<dbReference type="EMBL" id="CADEBC010000644">
    <property type="protein sequence ID" value="CAB3259777.1"/>
    <property type="molecule type" value="Genomic_DNA"/>
</dbReference>
<keyword evidence="3" id="KW-1185">Reference proteome</keyword>
<sequence>MFGDTNLGLGPSVVLHLSRSVPEGSCLYHDRHFTTIPLKEELQKRNLHSTGTIMANRIHTDKTSLKFKKDSQMYRGESQQMVRDPKVLVKWKDNKSVLIASNCTGSNCTEMVKRWDNRTRTYVDVNAPKIIQNYNRYMGGVDVLDQQVEYYRTFIKTRKGH</sequence>
<gene>
    <name evidence="2" type="ORF">APLA_LOCUS17139</name>
</gene>
<dbReference type="InterPro" id="IPR029526">
    <property type="entry name" value="PGBD"/>
</dbReference>
<protein>
    <recommendedName>
        <fullName evidence="1">PiggyBac transposable element-derived protein domain-containing protein</fullName>
    </recommendedName>
</protein>
<accession>A0A8S1BK12</accession>
<dbReference type="PANTHER" id="PTHR47272:SF2">
    <property type="entry name" value="PIGGYBAC TRANSPOSABLE ELEMENT-DERIVED PROTEIN 3-LIKE"/>
    <property type="match status" value="1"/>
</dbReference>
<evidence type="ECO:0000259" key="1">
    <source>
        <dbReference type="Pfam" id="PF13843"/>
    </source>
</evidence>
<dbReference type="Proteomes" id="UP000494106">
    <property type="component" value="Unassembled WGS sequence"/>
</dbReference>
<evidence type="ECO:0000313" key="3">
    <source>
        <dbReference type="Proteomes" id="UP000494106"/>
    </source>
</evidence>